<evidence type="ECO:0000256" key="2">
    <source>
        <dbReference type="ARBA" id="ARBA00022676"/>
    </source>
</evidence>
<dbReference type="GO" id="GO:0006506">
    <property type="term" value="P:GPI anchor biosynthetic process"/>
    <property type="evidence" value="ECO:0007669"/>
    <property type="project" value="TreeGrafter"/>
</dbReference>
<dbReference type="InterPro" id="IPR029044">
    <property type="entry name" value="Nucleotide-diphossugar_trans"/>
</dbReference>
<evidence type="ECO:0000313" key="7">
    <source>
        <dbReference type="Proteomes" id="UP000318661"/>
    </source>
</evidence>
<dbReference type="AlphaFoldDB" id="A0A537LGJ6"/>
<accession>A0A537LGJ6</accession>
<dbReference type="CDD" id="cd06442">
    <property type="entry name" value="DPM1_like"/>
    <property type="match status" value="1"/>
</dbReference>
<dbReference type="GO" id="GO:0004582">
    <property type="term" value="F:dolichyl-phosphate beta-D-mannosyltransferase activity"/>
    <property type="evidence" value="ECO:0007669"/>
    <property type="project" value="InterPro"/>
</dbReference>
<dbReference type="EMBL" id="VBAJ01000196">
    <property type="protein sequence ID" value="TMJ07086.1"/>
    <property type="molecule type" value="Genomic_DNA"/>
</dbReference>
<keyword evidence="3" id="KW-0808">Transferase</keyword>
<dbReference type="Gene3D" id="3.90.550.10">
    <property type="entry name" value="Spore Coat Polysaccharide Biosynthesis Protein SpsA, Chain A"/>
    <property type="match status" value="1"/>
</dbReference>
<comment type="similarity">
    <text evidence="1">Belongs to the glycosyltransferase 2 family.</text>
</comment>
<gene>
    <name evidence="6" type="ORF">E6G99_07790</name>
</gene>
<evidence type="ECO:0000256" key="1">
    <source>
        <dbReference type="ARBA" id="ARBA00006739"/>
    </source>
</evidence>
<proteinExistence type="inferred from homology"/>
<evidence type="ECO:0000313" key="6">
    <source>
        <dbReference type="EMBL" id="TMJ07086.1"/>
    </source>
</evidence>
<sequence length="276" mass="29551">MMKNRERGNPHADSGRGAGTRTPAPRARGGAGEPRPAPVLSVVVPTYNERDSLPQLVSGLAEASQALALELIIVDDASPDGTGTLAEEMAKSAPLRMMVIHRPGKAGLASAVLAGAGAAQSGVVTVMDSDLSHPPELLPALFEAIQGGADVAIASRYVPRGGVDQWPWARRLVSRVATTAARVGLGLRVRDPLSGFFAVRREILTERGYRGLGYKLLVEILARHPQARVAEIPYRFVDRRHGRSKLGIGEIAAFIRLLVTLRVGKLESWRVGKLKM</sequence>
<dbReference type="PANTHER" id="PTHR43398:SF1">
    <property type="entry name" value="DOLICHOL-PHOSPHATE MANNOSYLTRANSFERASE SUBUNIT 1"/>
    <property type="match status" value="1"/>
</dbReference>
<comment type="caution">
    <text evidence="6">The sequence shown here is derived from an EMBL/GenBank/DDBJ whole genome shotgun (WGS) entry which is preliminary data.</text>
</comment>
<dbReference type="PANTHER" id="PTHR43398">
    <property type="entry name" value="DOLICHOL-PHOSPHATE MANNOSYLTRANSFERASE SUBUNIT 1"/>
    <property type="match status" value="1"/>
</dbReference>
<reference evidence="6 7" key="1">
    <citation type="journal article" date="2019" name="Nat. Microbiol.">
        <title>Mediterranean grassland soil C-N compound turnover is dependent on rainfall and depth, and is mediated by genomically divergent microorganisms.</title>
        <authorList>
            <person name="Diamond S."/>
            <person name="Andeer P.F."/>
            <person name="Li Z."/>
            <person name="Crits-Christoph A."/>
            <person name="Burstein D."/>
            <person name="Anantharaman K."/>
            <person name="Lane K.R."/>
            <person name="Thomas B.C."/>
            <person name="Pan C."/>
            <person name="Northen T.R."/>
            <person name="Banfield J.F."/>
        </authorList>
    </citation>
    <scope>NUCLEOTIDE SEQUENCE [LARGE SCALE GENOMIC DNA]</scope>
    <source>
        <strain evidence="6">NP_2</strain>
    </source>
</reference>
<keyword evidence="2" id="KW-0328">Glycosyltransferase</keyword>
<dbReference type="GO" id="GO:0006488">
    <property type="term" value="P:dolichol-linked oligosaccharide biosynthetic process"/>
    <property type="evidence" value="ECO:0007669"/>
    <property type="project" value="TreeGrafter"/>
</dbReference>
<organism evidence="6 7">
    <name type="scientific">Candidatus Segetimicrobium genomatis</name>
    <dbReference type="NCBI Taxonomy" id="2569760"/>
    <lineage>
        <taxon>Bacteria</taxon>
        <taxon>Bacillati</taxon>
        <taxon>Candidatus Sysuimicrobiota</taxon>
        <taxon>Candidatus Sysuimicrobiia</taxon>
        <taxon>Candidatus Sysuimicrobiales</taxon>
        <taxon>Candidatus Segetimicrobiaceae</taxon>
        <taxon>Candidatus Segetimicrobium</taxon>
    </lineage>
</organism>
<dbReference type="SUPFAM" id="SSF53448">
    <property type="entry name" value="Nucleotide-diphospho-sugar transferases"/>
    <property type="match status" value="1"/>
</dbReference>
<dbReference type="GO" id="GO:0016020">
    <property type="term" value="C:membrane"/>
    <property type="evidence" value="ECO:0007669"/>
    <property type="project" value="GOC"/>
</dbReference>
<dbReference type="GO" id="GO:0035269">
    <property type="term" value="P:protein O-linked glycosylation via mannose"/>
    <property type="evidence" value="ECO:0007669"/>
    <property type="project" value="TreeGrafter"/>
</dbReference>
<evidence type="ECO:0000256" key="3">
    <source>
        <dbReference type="ARBA" id="ARBA00022679"/>
    </source>
</evidence>
<dbReference type="InterPro" id="IPR039528">
    <property type="entry name" value="DPM1-like"/>
</dbReference>
<feature type="compositionally biased region" description="Basic and acidic residues" evidence="4">
    <location>
        <begin position="1"/>
        <end position="14"/>
    </location>
</feature>
<dbReference type="Pfam" id="PF00535">
    <property type="entry name" value="Glycos_transf_2"/>
    <property type="match status" value="1"/>
</dbReference>
<name>A0A537LGJ6_9BACT</name>
<evidence type="ECO:0000256" key="4">
    <source>
        <dbReference type="SAM" id="MobiDB-lite"/>
    </source>
</evidence>
<protein>
    <submittedName>
        <fullName evidence="6">Polyprenol monophosphomannose synthase</fullName>
    </submittedName>
</protein>
<dbReference type="InterPro" id="IPR001173">
    <property type="entry name" value="Glyco_trans_2-like"/>
</dbReference>
<feature type="domain" description="Glycosyltransferase 2-like" evidence="5">
    <location>
        <begin position="41"/>
        <end position="206"/>
    </location>
</feature>
<feature type="region of interest" description="Disordered" evidence="4">
    <location>
        <begin position="1"/>
        <end position="37"/>
    </location>
</feature>
<evidence type="ECO:0000259" key="5">
    <source>
        <dbReference type="Pfam" id="PF00535"/>
    </source>
</evidence>
<dbReference type="Proteomes" id="UP000318661">
    <property type="component" value="Unassembled WGS sequence"/>
</dbReference>